<gene>
    <name evidence="3" type="ORF">NMOB1V02_LOCUS12181</name>
</gene>
<dbReference type="EMBL" id="OA890798">
    <property type="protein sequence ID" value="CAD7284576.1"/>
    <property type="molecule type" value="Genomic_DNA"/>
</dbReference>
<feature type="coiled-coil region" evidence="1">
    <location>
        <begin position="247"/>
        <end position="300"/>
    </location>
</feature>
<feature type="signal peptide" evidence="2">
    <location>
        <begin position="1"/>
        <end position="25"/>
    </location>
</feature>
<organism evidence="3">
    <name type="scientific">Notodromas monacha</name>
    <dbReference type="NCBI Taxonomy" id="399045"/>
    <lineage>
        <taxon>Eukaryota</taxon>
        <taxon>Metazoa</taxon>
        <taxon>Ecdysozoa</taxon>
        <taxon>Arthropoda</taxon>
        <taxon>Crustacea</taxon>
        <taxon>Oligostraca</taxon>
        <taxon>Ostracoda</taxon>
        <taxon>Podocopa</taxon>
        <taxon>Podocopida</taxon>
        <taxon>Cypridocopina</taxon>
        <taxon>Cypridoidea</taxon>
        <taxon>Cyprididae</taxon>
        <taxon>Notodromas</taxon>
    </lineage>
</organism>
<sequence>MQIVPAAELLAVTLIISCSLVLSDAKRKNANRFASFGEIPRTFEKGKGTDESAVATEEKVLFSSRNQLIDETKQTSGFLSFNDLERESRKLKETGAEGSTAIEVTIDNNFRNNVISSFHDISKELEILAGFFGPHRWNPENTSPNIASSKMLHRIRRTKRSPQFTTRKTCSVSQDTLLSLKKEIDQHALNSASPRKYPVKCLISSSGIAENCEKLVQLIQCGINKILQSFITATLNSISLEKFQSFRAESDRLIAKLQRELNDSRKSVDAEVKLQVDTVLEELQSIKNQLYERDQELEASIVSLCGSEIDTGNIKSAIAAYARLGSNSSHLPQIVAKSYSHKGLQAFDNILKFGDDLPYSNQRVIVYEQLYEQMKKRGDNGNPKILTLLQDDLSAGGSYLAKRLQHEMNNLISAFGAQIRHGDISNAMKEFARVYHEAFLKSMSRLIKEAYANNVGNTENIISFIAKLPRVRDRVVGYPILLTAIKENHGMNGHQTLMVAYRIRETLKNVGDATTEEQNSLSRAKDELPSSIRALFWDSYIHIKSRQLPGNYLGMKLSYRGRDASREVWTLSTCPSSQTRFERDWTVNIHENGRYFTFSTAGDHGKMSSNWWSLDPRQNGAYFIFTNKDNGGVLDSNGLERFWFFGWHNEPCSKGCLHVFRGYLQEHSLYNKVFSGPLNFFHRNESQPQPSKEWERWAGDRFDIGIGNAVAAPLSQWG</sequence>
<dbReference type="EMBL" id="CAJPEX010008761">
    <property type="protein sequence ID" value="CAG0924728.1"/>
    <property type="molecule type" value="Genomic_DNA"/>
</dbReference>
<feature type="chain" id="PRO_5036403139" description="DH domain-containing protein" evidence="2">
    <location>
        <begin position="26"/>
        <end position="718"/>
    </location>
</feature>
<evidence type="ECO:0000313" key="4">
    <source>
        <dbReference type="Proteomes" id="UP000678499"/>
    </source>
</evidence>
<protein>
    <recommendedName>
        <fullName evidence="5">DH domain-containing protein</fullName>
    </recommendedName>
</protein>
<keyword evidence="2" id="KW-0732">Signal</keyword>
<evidence type="ECO:0000256" key="2">
    <source>
        <dbReference type="SAM" id="SignalP"/>
    </source>
</evidence>
<reference evidence="3" key="1">
    <citation type="submission" date="2020-11" db="EMBL/GenBank/DDBJ databases">
        <authorList>
            <person name="Tran Van P."/>
        </authorList>
    </citation>
    <scope>NUCLEOTIDE SEQUENCE</scope>
</reference>
<evidence type="ECO:0000313" key="3">
    <source>
        <dbReference type="EMBL" id="CAD7284576.1"/>
    </source>
</evidence>
<proteinExistence type="predicted"/>
<keyword evidence="1" id="KW-0175">Coiled coil</keyword>
<dbReference type="Proteomes" id="UP000678499">
    <property type="component" value="Unassembled WGS sequence"/>
</dbReference>
<accession>A0A7R9C0N1</accession>
<evidence type="ECO:0008006" key="5">
    <source>
        <dbReference type="Google" id="ProtNLM"/>
    </source>
</evidence>
<evidence type="ECO:0000256" key="1">
    <source>
        <dbReference type="SAM" id="Coils"/>
    </source>
</evidence>
<keyword evidence="4" id="KW-1185">Reference proteome</keyword>
<dbReference type="AlphaFoldDB" id="A0A7R9C0N1"/>
<name>A0A7R9C0N1_9CRUS</name>